<accession>A0AAN6KC22</accession>
<organism evidence="2 3">
    <name type="scientific">Friedmanniomyces endolithicus</name>
    <dbReference type="NCBI Taxonomy" id="329885"/>
    <lineage>
        <taxon>Eukaryota</taxon>
        <taxon>Fungi</taxon>
        <taxon>Dikarya</taxon>
        <taxon>Ascomycota</taxon>
        <taxon>Pezizomycotina</taxon>
        <taxon>Dothideomycetes</taxon>
        <taxon>Dothideomycetidae</taxon>
        <taxon>Mycosphaerellales</taxon>
        <taxon>Teratosphaeriaceae</taxon>
        <taxon>Friedmanniomyces</taxon>
    </lineage>
</organism>
<comment type="caution">
    <text evidence="2">The sequence shown here is derived from an EMBL/GenBank/DDBJ whole genome shotgun (WGS) entry which is preliminary data.</text>
</comment>
<sequence length="566" mass="63894">MDDSQEQLPTIDTWILEQLNIHVYSPCIPQRQEPLDCYMPSHVGYALRCQEVPAIDGIMQAAVPGAAPRQIQREDGVAWVYDRDVVTTWRLPDLRAAYEAFESALARETVWIAIEAFLDANPDIEQCDDLMVLQRFRDYLSHLGSQQVTVTTSSLVQDMLAAYRELGPGIEPFSCSPHTGGFVAEFVRSRECFFRESGRQPYIGATFAHCEIPYRTAELNVELHFTWSPPLLHFHDLRNAVYEGDHFSLQPFIAAVDQYHPICSRALPPTAEFYIGPTEPWLNWDDTLQSLQGIVPHQRACEEGALRLDAYTIPLHVMAILTKHFAGDVRLETVVRCTVPLTVKRRPDQCAEEDDRIASPPLRTMASQTLERDECRSGRRNRALCESGEDSSPSRKSHRTSATPSHLMIPAAKSSWQLPMPRSRPLRACSAAEEDKENTPRDSPSNMKELSEQLKRKAEEGRSRASSPLLRMDALSLARLYDSARLDVQEQRSSAPQSPLSPTAWSSNNPYRVFQAREVRTGETPYSPLRAMDERLAYVYAADVGIGMVGTGMGERERWPSFQSDL</sequence>
<dbReference type="AlphaFoldDB" id="A0AAN6KC22"/>
<keyword evidence="3" id="KW-1185">Reference proteome</keyword>
<name>A0AAN6KC22_9PEZI</name>
<feature type="region of interest" description="Disordered" evidence="1">
    <location>
        <begin position="348"/>
        <end position="467"/>
    </location>
</feature>
<feature type="compositionally biased region" description="Basic and acidic residues" evidence="1">
    <location>
        <begin position="449"/>
        <end position="463"/>
    </location>
</feature>
<reference evidence="2" key="1">
    <citation type="submission" date="2023-06" db="EMBL/GenBank/DDBJ databases">
        <title>Black Yeasts Isolated from many extreme environments.</title>
        <authorList>
            <person name="Coleine C."/>
            <person name="Stajich J.E."/>
            <person name="Selbmann L."/>
        </authorList>
    </citation>
    <scope>NUCLEOTIDE SEQUENCE</scope>
    <source>
        <strain evidence="2">CCFEE 5200</strain>
    </source>
</reference>
<protein>
    <submittedName>
        <fullName evidence="2">Uncharacterized protein</fullName>
    </submittedName>
</protein>
<proteinExistence type="predicted"/>
<evidence type="ECO:0000313" key="3">
    <source>
        <dbReference type="Proteomes" id="UP001175353"/>
    </source>
</evidence>
<dbReference type="Proteomes" id="UP001175353">
    <property type="component" value="Unassembled WGS sequence"/>
</dbReference>
<evidence type="ECO:0000256" key="1">
    <source>
        <dbReference type="SAM" id="MobiDB-lite"/>
    </source>
</evidence>
<gene>
    <name evidence="2" type="ORF">LTR91_014249</name>
</gene>
<evidence type="ECO:0000313" key="2">
    <source>
        <dbReference type="EMBL" id="KAK0974789.1"/>
    </source>
</evidence>
<dbReference type="EMBL" id="JAUJLE010000151">
    <property type="protein sequence ID" value="KAK0974789.1"/>
    <property type="molecule type" value="Genomic_DNA"/>
</dbReference>